<organism evidence="2 3">
    <name type="scientific">Beauveria bassiana</name>
    <name type="common">White muscardine disease fungus</name>
    <name type="synonym">Tritirachium shiotae</name>
    <dbReference type="NCBI Taxonomy" id="176275"/>
    <lineage>
        <taxon>Eukaryota</taxon>
        <taxon>Fungi</taxon>
        <taxon>Dikarya</taxon>
        <taxon>Ascomycota</taxon>
        <taxon>Pezizomycotina</taxon>
        <taxon>Sordariomycetes</taxon>
        <taxon>Hypocreomycetidae</taxon>
        <taxon>Hypocreales</taxon>
        <taxon>Cordycipitaceae</taxon>
        <taxon>Beauveria</taxon>
    </lineage>
</organism>
<protein>
    <submittedName>
        <fullName evidence="2">Uncharacterized protein</fullName>
    </submittedName>
</protein>
<comment type="caution">
    <text evidence="2">The sequence shown here is derived from an EMBL/GenBank/DDBJ whole genome shotgun (WGS) entry which is preliminary data.</text>
</comment>
<dbReference type="Proteomes" id="UP000235728">
    <property type="component" value="Unassembled WGS sequence"/>
</dbReference>
<proteinExistence type="predicted"/>
<feature type="region of interest" description="Disordered" evidence="1">
    <location>
        <begin position="86"/>
        <end position="112"/>
    </location>
</feature>
<evidence type="ECO:0000313" key="3">
    <source>
        <dbReference type="Proteomes" id="UP000235728"/>
    </source>
</evidence>
<dbReference type="EMBL" id="MRVG01000012">
    <property type="protein sequence ID" value="PMB64726.1"/>
    <property type="molecule type" value="Genomic_DNA"/>
</dbReference>
<evidence type="ECO:0000313" key="2">
    <source>
        <dbReference type="EMBL" id="PMB64726.1"/>
    </source>
</evidence>
<sequence>MSSRARHVTIASVSAFHTLWRWSRKSVSTWKLTYALSPRDASAVRMKTELLRMKKPYTTGGGRRYRIMVAGLGLLTRLVVEAAEEKSPSRSLADEESRPVTESPGCASSSSSIAGIAANGRRRLGAAPEWSAAVGASGARASSSSAELSLLRCCRRRPGSGQCAHASLQERGDIALEHLGVDDLGDDVGHDAQVAVAAVLGGPRQEPVQPVLDHARHAVV</sequence>
<name>A0A2N6NBU4_BEABA</name>
<dbReference type="AlphaFoldDB" id="A0A2N6NBU4"/>
<reference evidence="2 3" key="1">
    <citation type="journal article" date="2016" name="Appl. Microbiol. Biotechnol.">
        <title>Characterization of T-DNA insertion mutants with decreased virulence in the entomopathogenic fungus Beauveria bassiana JEF-007.</title>
        <authorList>
            <person name="Kim S."/>
            <person name="Lee S.J."/>
            <person name="Nai Y.S."/>
            <person name="Yu J.S."/>
            <person name="Lee M.R."/>
            <person name="Yang Y.T."/>
            <person name="Kim J.S."/>
        </authorList>
    </citation>
    <scope>NUCLEOTIDE SEQUENCE [LARGE SCALE GENOMIC DNA]</scope>
    <source>
        <strain evidence="2 3">JEF-007</strain>
    </source>
</reference>
<accession>A0A2N6NBU4</accession>
<evidence type="ECO:0000256" key="1">
    <source>
        <dbReference type="SAM" id="MobiDB-lite"/>
    </source>
</evidence>
<gene>
    <name evidence="2" type="ORF">BM221_009567</name>
</gene>
<feature type="compositionally biased region" description="Basic and acidic residues" evidence="1">
    <location>
        <begin position="86"/>
        <end position="99"/>
    </location>
</feature>